<accession>I3S5H1</accession>
<sequence length="25" mass="2801">MTLSSVSSSQWGNLVVFKTCFLPLR</sequence>
<name>I3S5H1_MEDTR</name>
<dbReference type="EMBL" id="BT135718">
    <property type="protein sequence ID" value="AFK35513.1"/>
    <property type="molecule type" value="mRNA"/>
</dbReference>
<dbReference type="AlphaFoldDB" id="I3S5H1"/>
<organism evidence="1">
    <name type="scientific">Medicago truncatula</name>
    <name type="common">Barrel medic</name>
    <name type="synonym">Medicago tribuloides</name>
    <dbReference type="NCBI Taxonomy" id="3880"/>
    <lineage>
        <taxon>Eukaryota</taxon>
        <taxon>Viridiplantae</taxon>
        <taxon>Streptophyta</taxon>
        <taxon>Embryophyta</taxon>
        <taxon>Tracheophyta</taxon>
        <taxon>Spermatophyta</taxon>
        <taxon>Magnoliopsida</taxon>
        <taxon>eudicotyledons</taxon>
        <taxon>Gunneridae</taxon>
        <taxon>Pentapetalae</taxon>
        <taxon>rosids</taxon>
        <taxon>fabids</taxon>
        <taxon>Fabales</taxon>
        <taxon>Fabaceae</taxon>
        <taxon>Papilionoideae</taxon>
        <taxon>50 kb inversion clade</taxon>
        <taxon>NPAAA clade</taxon>
        <taxon>Hologalegina</taxon>
        <taxon>IRL clade</taxon>
        <taxon>Trifolieae</taxon>
        <taxon>Medicago</taxon>
    </lineage>
</organism>
<reference evidence="1" key="1">
    <citation type="submission" date="2012-05" db="EMBL/GenBank/DDBJ databases">
        <authorList>
            <person name="Krishnakumar V."/>
            <person name="Cheung F."/>
            <person name="Xiao Y."/>
            <person name="Chan A."/>
            <person name="Moskal W.A."/>
            <person name="Town C.D."/>
        </authorList>
    </citation>
    <scope>NUCLEOTIDE SEQUENCE</scope>
</reference>
<proteinExistence type="evidence at transcript level"/>
<evidence type="ECO:0000313" key="1">
    <source>
        <dbReference type="EMBL" id="AFK35513.1"/>
    </source>
</evidence>
<protein>
    <submittedName>
        <fullName evidence="1">Uncharacterized protein</fullName>
    </submittedName>
</protein>